<reference evidence="3" key="1">
    <citation type="submission" date="2017-03" db="EMBL/GenBank/DDBJ databases">
        <title>Phytopthora megakarya and P. palmivora, two closely related causual agents of cacao black pod achieved similar genome size and gene model numbers by different mechanisms.</title>
        <authorList>
            <person name="Ali S."/>
            <person name="Shao J."/>
            <person name="Larry D.J."/>
            <person name="Kronmiller B."/>
            <person name="Shen D."/>
            <person name="Strem M.D."/>
            <person name="Melnick R.L."/>
            <person name="Guiltinan M.J."/>
            <person name="Tyler B.M."/>
            <person name="Meinhardt L.W."/>
            <person name="Bailey B.A."/>
        </authorList>
    </citation>
    <scope>NUCLEOTIDE SEQUENCE [LARGE SCALE GENOMIC DNA]</scope>
    <source>
        <strain evidence="3">zdho120</strain>
    </source>
</reference>
<dbReference type="Pfam" id="PF07727">
    <property type="entry name" value="RVT_2"/>
    <property type="match status" value="1"/>
</dbReference>
<dbReference type="EMBL" id="NBNE01004363">
    <property type="protein sequence ID" value="OWZ05573.1"/>
    <property type="molecule type" value="Genomic_DNA"/>
</dbReference>
<evidence type="ECO:0000313" key="3">
    <source>
        <dbReference type="Proteomes" id="UP000198211"/>
    </source>
</evidence>
<feature type="domain" description="Reverse transcriptase Ty1/copia-type" evidence="1">
    <location>
        <begin position="23"/>
        <end position="200"/>
    </location>
</feature>
<dbReference type="Proteomes" id="UP000198211">
    <property type="component" value="Unassembled WGS sequence"/>
</dbReference>
<dbReference type="AlphaFoldDB" id="A0A225VJI2"/>
<proteinExistence type="predicted"/>
<evidence type="ECO:0000259" key="1">
    <source>
        <dbReference type="Pfam" id="PF07727"/>
    </source>
</evidence>
<protein>
    <submittedName>
        <fullName evidence="2">Integrase, catalytic core protein</fullName>
    </submittedName>
</protein>
<sequence length="200" mass="22507">MSRRDAAELRKAISAEGKALRANTYALSCRWIFKVTYNSDGSFERYKARLVVIGCQQIKYVDFDDVFAPVVRLEYLRVLLAIVCIKKLECDQIDIETAFLNGLQLEDVYMKQPEGMINAGTEGLLVLTETSSEGLAQRADRTPGKKYLIGCNSCVYLHITKEGRQIVAIYIDDLLIIAKTKKEIGAVKVSYHNAFKAKDL</sequence>
<name>A0A225VJI2_9STRA</name>
<keyword evidence="3" id="KW-1185">Reference proteome</keyword>
<dbReference type="STRING" id="4795.A0A225VJI2"/>
<gene>
    <name evidence="2" type="ORF">PHMEG_00022316</name>
</gene>
<organism evidence="2 3">
    <name type="scientific">Phytophthora megakarya</name>
    <dbReference type="NCBI Taxonomy" id="4795"/>
    <lineage>
        <taxon>Eukaryota</taxon>
        <taxon>Sar</taxon>
        <taxon>Stramenopiles</taxon>
        <taxon>Oomycota</taxon>
        <taxon>Peronosporomycetes</taxon>
        <taxon>Peronosporales</taxon>
        <taxon>Peronosporaceae</taxon>
        <taxon>Phytophthora</taxon>
    </lineage>
</organism>
<dbReference type="OrthoDB" id="193186at2759"/>
<comment type="caution">
    <text evidence="2">The sequence shown here is derived from an EMBL/GenBank/DDBJ whole genome shotgun (WGS) entry which is preliminary data.</text>
</comment>
<dbReference type="InterPro" id="IPR013103">
    <property type="entry name" value="RVT_2"/>
</dbReference>
<accession>A0A225VJI2</accession>
<evidence type="ECO:0000313" key="2">
    <source>
        <dbReference type="EMBL" id="OWZ05573.1"/>
    </source>
</evidence>